<proteinExistence type="predicted"/>
<dbReference type="RefSeq" id="WP_382400883.1">
    <property type="nucleotide sequence ID" value="NZ_JBHTNH010000025.1"/>
</dbReference>
<sequence>MEEGNLFHLINNCIKGFLAIALRGGHCVAGGNIFSPWFDKQSNY</sequence>
<organism evidence="1 2">
    <name type="scientific">Lentibacillus salinarum</name>
    <dbReference type="NCBI Taxonomy" id="446820"/>
    <lineage>
        <taxon>Bacteria</taxon>
        <taxon>Bacillati</taxon>
        <taxon>Bacillota</taxon>
        <taxon>Bacilli</taxon>
        <taxon>Bacillales</taxon>
        <taxon>Bacillaceae</taxon>
        <taxon>Lentibacillus</taxon>
    </lineage>
</organism>
<protein>
    <submittedName>
        <fullName evidence="1">Uncharacterized protein</fullName>
    </submittedName>
</protein>
<comment type="caution">
    <text evidence="1">The sequence shown here is derived from an EMBL/GenBank/DDBJ whole genome shotgun (WGS) entry which is preliminary data.</text>
</comment>
<name>A0ABW3ZVX3_9BACI</name>
<accession>A0ABW3ZVX3</accession>
<evidence type="ECO:0000313" key="1">
    <source>
        <dbReference type="EMBL" id="MFD1362389.1"/>
    </source>
</evidence>
<keyword evidence="2" id="KW-1185">Reference proteome</keyword>
<reference evidence="2" key="1">
    <citation type="journal article" date="2019" name="Int. J. Syst. Evol. Microbiol.">
        <title>The Global Catalogue of Microorganisms (GCM) 10K type strain sequencing project: providing services to taxonomists for standard genome sequencing and annotation.</title>
        <authorList>
            <consortium name="The Broad Institute Genomics Platform"/>
            <consortium name="The Broad Institute Genome Sequencing Center for Infectious Disease"/>
            <person name="Wu L."/>
            <person name="Ma J."/>
        </authorList>
    </citation>
    <scope>NUCLEOTIDE SEQUENCE [LARGE SCALE GENOMIC DNA]</scope>
    <source>
        <strain evidence="2">CCUG 54822</strain>
    </source>
</reference>
<dbReference type="Proteomes" id="UP001597178">
    <property type="component" value="Unassembled WGS sequence"/>
</dbReference>
<evidence type="ECO:0000313" key="2">
    <source>
        <dbReference type="Proteomes" id="UP001597178"/>
    </source>
</evidence>
<gene>
    <name evidence="1" type="ORF">ACFQ4A_12050</name>
</gene>
<dbReference type="EMBL" id="JBHTNH010000025">
    <property type="protein sequence ID" value="MFD1362389.1"/>
    <property type="molecule type" value="Genomic_DNA"/>
</dbReference>